<proteinExistence type="predicted"/>
<feature type="compositionally biased region" description="Basic residues" evidence="1">
    <location>
        <begin position="487"/>
        <end position="503"/>
    </location>
</feature>
<dbReference type="Proteomes" id="UP001642484">
    <property type="component" value="Unassembled WGS sequence"/>
</dbReference>
<comment type="caution">
    <text evidence="2">The sequence shown here is derived from an EMBL/GenBank/DDBJ whole genome shotgun (WGS) entry which is preliminary data.</text>
</comment>
<protein>
    <submittedName>
        <fullName evidence="2">Uncharacterized protein</fullName>
    </submittedName>
</protein>
<evidence type="ECO:0000313" key="3">
    <source>
        <dbReference type="Proteomes" id="UP001642484"/>
    </source>
</evidence>
<feature type="region of interest" description="Disordered" evidence="1">
    <location>
        <begin position="230"/>
        <end position="255"/>
    </location>
</feature>
<keyword evidence="3" id="KW-1185">Reference proteome</keyword>
<accession>A0ABP0KPR4</accession>
<dbReference type="EMBL" id="CAXAMN010009435">
    <property type="protein sequence ID" value="CAK9028611.1"/>
    <property type="molecule type" value="Genomic_DNA"/>
</dbReference>
<organism evidence="2 3">
    <name type="scientific">Durusdinium trenchii</name>
    <dbReference type="NCBI Taxonomy" id="1381693"/>
    <lineage>
        <taxon>Eukaryota</taxon>
        <taxon>Sar</taxon>
        <taxon>Alveolata</taxon>
        <taxon>Dinophyceae</taxon>
        <taxon>Suessiales</taxon>
        <taxon>Symbiodiniaceae</taxon>
        <taxon>Durusdinium</taxon>
    </lineage>
</organism>
<name>A0ABP0KPR4_9DINO</name>
<evidence type="ECO:0000256" key="1">
    <source>
        <dbReference type="SAM" id="MobiDB-lite"/>
    </source>
</evidence>
<gene>
    <name evidence="2" type="ORF">CCMP2556_LOCUS17166</name>
</gene>
<feature type="compositionally biased region" description="Basic and acidic residues" evidence="1">
    <location>
        <begin position="230"/>
        <end position="239"/>
    </location>
</feature>
<evidence type="ECO:0000313" key="2">
    <source>
        <dbReference type="EMBL" id="CAK9028611.1"/>
    </source>
</evidence>
<reference evidence="2 3" key="1">
    <citation type="submission" date="2024-02" db="EMBL/GenBank/DDBJ databases">
        <authorList>
            <person name="Chen Y."/>
            <person name="Shah S."/>
            <person name="Dougan E. K."/>
            <person name="Thang M."/>
            <person name="Chan C."/>
        </authorList>
    </citation>
    <scope>NUCLEOTIDE SEQUENCE [LARGE SCALE GENOMIC DNA]</scope>
</reference>
<feature type="region of interest" description="Disordered" evidence="1">
    <location>
        <begin position="483"/>
        <end position="503"/>
    </location>
</feature>
<feature type="region of interest" description="Disordered" evidence="1">
    <location>
        <begin position="1"/>
        <end position="40"/>
    </location>
</feature>
<sequence>MPLHACVSESESETSRVEEAAVEAAGRRKRKRSPPVDKSSETFLRSLLGKECPRKKKTCLQQFIEPTKSNDLLEYRKHYFELRKLDQDNYLIPSQVFDQMKLLVRDAAAEDENESGAIKWMIGSVRACRRACKTLHNMGSARCNRLLSAAKKGEEAAPFDARFLSKPHSDSLREDQVNVRASVVSYLTSLYHSVAETLPDVRDSTDADEDVTAQGLLVDPYAIELGKRADAESVKDHSGSRPVQAKVKQAKPRKMKRGVLLNQDRVASDAADGKEAMGIPLASTDVVLQHDNTCLQSNEIENLLWSYREDPDDVILRTKQFMSSCFYSKTVNLYPRALALERLPVGIPAALADKRDVLNDFKKDVSKYLRLLRTPLFGLERAADWLEDWVNDHTLRCMITTGPRQSISSGVPVVSADPFVIAPNPIRLLGANRDDQRTVNLYVAKARKRITHQAAARAWALGVPWGEALQAATNAVQAANAAARPFARAKGKGKGKGARHPRH</sequence>